<feature type="transmembrane region" description="Helical" evidence="1">
    <location>
        <begin position="296"/>
        <end position="314"/>
    </location>
</feature>
<proteinExistence type="predicted"/>
<dbReference type="Proteomes" id="UP000694044">
    <property type="component" value="Unassembled WGS sequence"/>
</dbReference>
<feature type="transmembrane region" description="Helical" evidence="1">
    <location>
        <begin position="271"/>
        <end position="290"/>
    </location>
</feature>
<keyword evidence="1" id="KW-0812">Transmembrane</keyword>
<keyword evidence="1" id="KW-0472">Membrane</keyword>
<evidence type="ECO:0000256" key="1">
    <source>
        <dbReference type="SAM" id="Phobius"/>
    </source>
</evidence>
<accession>A0A8T1VTV9</accession>
<feature type="transmembrane region" description="Helical" evidence="1">
    <location>
        <begin position="204"/>
        <end position="222"/>
    </location>
</feature>
<feature type="transmembrane region" description="Helical" evidence="1">
    <location>
        <begin position="376"/>
        <end position="401"/>
    </location>
</feature>
<protein>
    <recommendedName>
        <fullName evidence="4">Transmembrane protein</fullName>
    </recommendedName>
</protein>
<feature type="transmembrane region" description="Helical" evidence="1">
    <location>
        <begin position="335"/>
        <end position="356"/>
    </location>
</feature>
<evidence type="ECO:0000313" key="2">
    <source>
        <dbReference type="EMBL" id="KAG7384376.1"/>
    </source>
</evidence>
<name>A0A8T1VTV9_9STRA</name>
<dbReference type="OrthoDB" id="121943at2759"/>
<dbReference type="EMBL" id="JAGDFM010000149">
    <property type="protein sequence ID" value="KAG7384376.1"/>
    <property type="molecule type" value="Genomic_DNA"/>
</dbReference>
<reference evidence="2" key="1">
    <citation type="submission" date="2021-02" db="EMBL/GenBank/DDBJ databases">
        <authorList>
            <person name="Palmer J.M."/>
        </authorList>
    </citation>
    <scope>NUCLEOTIDE SEQUENCE</scope>
    <source>
        <strain evidence="2">SCRP734</strain>
    </source>
</reference>
<sequence length="551" mass="62456">MKLARIYSLTEGSRGDMTLTMRYRCIMTSQRKLLVAWLLIGMFPFVLQTRSYLKFATPHKITENLLVPPRAEPKTDNLAEKCPMKGFHVGQVWWNVDVTHYHALEHYHLCHYVVPQYNSHGNYLIGSAKVEPFVATPESCTNDSFPIELFFYHGSIGYFSYYDELVGTYCARDYTSYTRVAGLGTFGINGAALAKDPGSDRYRWSLWYSIVGAIWLTFRGLVLRRSYISCKRYGEKCDEMDVNLRRKAATIFVHENLRLSAHGASNYQRVVLLYFLLEGLMSDLFLLAATDGSLVWLQYVSLGYNLSGILLLIFEIVETMRWISEKSRLFIKRVLFSYESSLLGELLSALGLSYVLTGLNHSDLKRSKPIALEISYYMWGLVGHSVIVATLIGSIAVVRIICAATYVRWKHGRTWDIFSAPCCVDTTVGVRSKMTKLAGYHWEDGKLYYRADSMKSFGLLKMDEEDGTEFLVLRKLHWFKVHQEDLLVIGSVSERCVEPCSERPCTGVVSFFNRNLGGTVENAGSPHSQAIRVGNKVSPSLSSLNVLPSCN</sequence>
<keyword evidence="3" id="KW-1185">Reference proteome</keyword>
<keyword evidence="1" id="KW-1133">Transmembrane helix</keyword>
<organism evidence="2 3">
    <name type="scientific">Phytophthora pseudosyringae</name>
    <dbReference type="NCBI Taxonomy" id="221518"/>
    <lineage>
        <taxon>Eukaryota</taxon>
        <taxon>Sar</taxon>
        <taxon>Stramenopiles</taxon>
        <taxon>Oomycota</taxon>
        <taxon>Peronosporomycetes</taxon>
        <taxon>Peronosporales</taxon>
        <taxon>Peronosporaceae</taxon>
        <taxon>Phytophthora</taxon>
    </lineage>
</organism>
<comment type="caution">
    <text evidence="2">The sequence shown here is derived from an EMBL/GenBank/DDBJ whole genome shotgun (WGS) entry which is preliminary data.</text>
</comment>
<evidence type="ECO:0008006" key="4">
    <source>
        <dbReference type="Google" id="ProtNLM"/>
    </source>
</evidence>
<dbReference type="AlphaFoldDB" id="A0A8T1VTV9"/>
<evidence type="ECO:0000313" key="3">
    <source>
        <dbReference type="Proteomes" id="UP000694044"/>
    </source>
</evidence>
<gene>
    <name evidence="2" type="ORF">PHYPSEUDO_002637</name>
</gene>